<evidence type="ECO:0000259" key="8">
    <source>
        <dbReference type="PROSITE" id="PS50113"/>
    </source>
</evidence>
<dbReference type="FunFam" id="3.40.50.300:FF:000006">
    <property type="entry name" value="DNA-binding transcriptional regulator NtrC"/>
    <property type="match status" value="1"/>
</dbReference>
<dbReference type="Gene3D" id="3.40.50.300">
    <property type="entry name" value="P-loop containing nucleotide triphosphate hydrolases"/>
    <property type="match status" value="1"/>
</dbReference>
<evidence type="ECO:0000313" key="10">
    <source>
        <dbReference type="Proteomes" id="UP000006055"/>
    </source>
</evidence>
<dbReference type="HOGENOM" id="CLU_259909_0_0_7"/>
<dbReference type="PROSITE" id="PS50112">
    <property type="entry name" value="PAS"/>
    <property type="match status" value="3"/>
</dbReference>
<dbReference type="InterPro" id="IPR025662">
    <property type="entry name" value="Sigma_54_int_dom_ATP-bd_1"/>
</dbReference>
<protein>
    <submittedName>
        <fullName evidence="9">PAS domain S-box</fullName>
    </submittedName>
</protein>
<feature type="domain" description="Sigma-54 factor interaction" evidence="6">
    <location>
        <begin position="1006"/>
        <end position="1232"/>
    </location>
</feature>
<dbReference type="InterPro" id="IPR018771">
    <property type="entry name" value="PocR_dom"/>
</dbReference>
<dbReference type="Pfam" id="PF08448">
    <property type="entry name" value="PAS_4"/>
    <property type="match status" value="1"/>
</dbReference>
<feature type="domain" description="PAS" evidence="7">
    <location>
        <begin position="755"/>
        <end position="799"/>
    </location>
</feature>
<feature type="domain" description="PAC" evidence="8">
    <location>
        <begin position="515"/>
        <end position="567"/>
    </location>
</feature>
<dbReference type="Pfam" id="PF00158">
    <property type="entry name" value="Sigma54_activat"/>
    <property type="match status" value="1"/>
</dbReference>
<dbReference type="Pfam" id="PF02954">
    <property type="entry name" value="HTH_8"/>
    <property type="match status" value="1"/>
</dbReference>
<dbReference type="SMART" id="SM00382">
    <property type="entry name" value="AAA"/>
    <property type="match status" value="1"/>
</dbReference>
<dbReference type="PRINTS" id="PR01590">
    <property type="entry name" value="HTHFIS"/>
</dbReference>
<organism evidence="9 10">
    <name type="scientific">Desulfomonile tiedjei (strain ATCC 49306 / DSM 6799 / DCB-1)</name>
    <dbReference type="NCBI Taxonomy" id="706587"/>
    <lineage>
        <taxon>Bacteria</taxon>
        <taxon>Pseudomonadati</taxon>
        <taxon>Thermodesulfobacteriota</taxon>
        <taxon>Desulfomonilia</taxon>
        <taxon>Desulfomonilales</taxon>
        <taxon>Desulfomonilaceae</taxon>
        <taxon>Desulfomonile</taxon>
    </lineage>
</organism>
<dbReference type="Gene3D" id="1.10.10.60">
    <property type="entry name" value="Homeodomain-like"/>
    <property type="match status" value="1"/>
</dbReference>
<dbReference type="InterPro" id="IPR003018">
    <property type="entry name" value="GAF"/>
</dbReference>
<dbReference type="eggNOG" id="COG3829">
    <property type="taxonomic scope" value="Bacteria"/>
</dbReference>
<dbReference type="InterPro" id="IPR003593">
    <property type="entry name" value="AAA+_ATPase"/>
</dbReference>
<dbReference type="Pfam" id="PF10114">
    <property type="entry name" value="PocR"/>
    <property type="match status" value="1"/>
</dbReference>
<dbReference type="STRING" id="706587.Desti_0211"/>
<dbReference type="InterPro" id="IPR000700">
    <property type="entry name" value="PAS-assoc_C"/>
</dbReference>
<dbReference type="InterPro" id="IPR001610">
    <property type="entry name" value="PAC"/>
</dbReference>
<name>I4C066_DESTA</name>
<dbReference type="Pfam" id="PF13185">
    <property type="entry name" value="GAF_2"/>
    <property type="match status" value="1"/>
</dbReference>
<evidence type="ECO:0000259" key="7">
    <source>
        <dbReference type="PROSITE" id="PS50112"/>
    </source>
</evidence>
<proteinExistence type="predicted"/>
<feature type="domain" description="PAS" evidence="7">
    <location>
        <begin position="441"/>
        <end position="512"/>
    </location>
</feature>
<evidence type="ECO:0000256" key="4">
    <source>
        <dbReference type="ARBA" id="ARBA00023125"/>
    </source>
</evidence>
<dbReference type="InterPro" id="IPR029016">
    <property type="entry name" value="GAF-like_dom_sf"/>
</dbReference>
<reference evidence="10" key="1">
    <citation type="submission" date="2012-06" db="EMBL/GenBank/DDBJ databases">
        <title>Complete sequence of chromosome of Desulfomonile tiedjei DSM 6799.</title>
        <authorList>
            <person name="Lucas S."/>
            <person name="Copeland A."/>
            <person name="Lapidus A."/>
            <person name="Glavina del Rio T."/>
            <person name="Dalin E."/>
            <person name="Tice H."/>
            <person name="Bruce D."/>
            <person name="Goodwin L."/>
            <person name="Pitluck S."/>
            <person name="Peters L."/>
            <person name="Ovchinnikova G."/>
            <person name="Zeytun A."/>
            <person name="Lu M."/>
            <person name="Kyrpides N."/>
            <person name="Mavromatis K."/>
            <person name="Ivanova N."/>
            <person name="Brettin T."/>
            <person name="Detter J.C."/>
            <person name="Han C."/>
            <person name="Larimer F."/>
            <person name="Land M."/>
            <person name="Hauser L."/>
            <person name="Markowitz V."/>
            <person name="Cheng J.-F."/>
            <person name="Hugenholtz P."/>
            <person name="Woyke T."/>
            <person name="Wu D."/>
            <person name="Spring S."/>
            <person name="Schroeder M."/>
            <person name="Brambilla E."/>
            <person name="Klenk H.-P."/>
            <person name="Eisen J.A."/>
        </authorList>
    </citation>
    <scope>NUCLEOTIDE SEQUENCE [LARGE SCALE GENOMIC DNA]</scope>
    <source>
        <strain evidence="10">ATCC 49306 / DSM 6799 / DCB-1</strain>
    </source>
</reference>
<dbReference type="Gene3D" id="1.10.8.60">
    <property type="match status" value="1"/>
</dbReference>
<dbReference type="Gene3D" id="3.30.450.20">
    <property type="entry name" value="PAS domain"/>
    <property type="match status" value="3"/>
</dbReference>
<feature type="domain" description="PAS" evidence="7">
    <location>
        <begin position="877"/>
        <end position="947"/>
    </location>
</feature>
<dbReference type="SMART" id="SM00086">
    <property type="entry name" value="PAC"/>
    <property type="match status" value="3"/>
</dbReference>
<dbReference type="Pfam" id="PF13426">
    <property type="entry name" value="PAS_9"/>
    <property type="match status" value="2"/>
</dbReference>
<feature type="domain" description="PAC" evidence="8">
    <location>
        <begin position="947"/>
        <end position="1000"/>
    </location>
</feature>
<dbReference type="EMBL" id="CP003360">
    <property type="protein sequence ID" value="AFM22957.1"/>
    <property type="molecule type" value="Genomic_DNA"/>
</dbReference>
<dbReference type="NCBIfam" id="TIGR00229">
    <property type="entry name" value="sensory_box"/>
    <property type="match status" value="3"/>
</dbReference>
<dbReference type="InterPro" id="IPR009057">
    <property type="entry name" value="Homeodomain-like_sf"/>
</dbReference>
<dbReference type="KEGG" id="dti:Desti_0211"/>
<dbReference type="PROSITE" id="PS00675">
    <property type="entry name" value="SIGMA54_INTERACT_1"/>
    <property type="match status" value="1"/>
</dbReference>
<dbReference type="GO" id="GO:0043565">
    <property type="term" value="F:sequence-specific DNA binding"/>
    <property type="evidence" value="ECO:0007669"/>
    <property type="project" value="InterPro"/>
</dbReference>
<dbReference type="InterPro" id="IPR000014">
    <property type="entry name" value="PAS"/>
</dbReference>
<dbReference type="GO" id="GO:0006355">
    <property type="term" value="P:regulation of DNA-templated transcription"/>
    <property type="evidence" value="ECO:0007669"/>
    <property type="project" value="InterPro"/>
</dbReference>
<dbReference type="InterPro" id="IPR027417">
    <property type="entry name" value="P-loop_NTPase"/>
</dbReference>
<keyword evidence="5" id="KW-0804">Transcription</keyword>
<dbReference type="Proteomes" id="UP000006055">
    <property type="component" value="Chromosome"/>
</dbReference>
<dbReference type="CDD" id="cd00130">
    <property type="entry name" value="PAS"/>
    <property type="match status" value="3"/>
</dbReference>
<dbReference type="SUPFAM" id="SSF55781">
    <property type="entry name" value="GAF domain-like"/>
    <property type="match status" value="1"/>
</dbReference>
<evidence type="ECO:0000256" key="1">
    <source>
        <dbReference type="ARBA" id="ARBA00022741"/>
    </source>
</evidence>
<dbReference type="InterPro" id="IPR002078">
    <property type="entry name" value="Sigma_54_int"/>
</dbReference>
<dbReference type="PROSITE" id="PS00688">
    <property type="entry name" value="SIGMA54_INTERACT_3"/>
    <property type="match status" value="1"/>
</dbReference>
<keyword evidence="3" id="KW-0805">Transcription regulation</keyword>
<dbReference type="eggNOG" id="COG5002">
    <property type="taxonomic scope" value="Bacteria"/>
</dbReference>
<dbReference type="InterPro" id="IPR013656">
    <property type="entry name" value="PAS_4"/>
</dbReference>
<sequence length="1320" mass="148196">MLSPGDTIVSTKSFVGFNSPLTPIGVKIRASTFNFPGGGRRLCRPMLTENTREQLGVHHSATNLIVVIARSVATWQSPGTQALNFRRLLRFARNDSHSDTLAKKMRFASLTGIPRTQTKYLSNHCPRLKPCMNPSRQFIRKPEPAGSISRTTPRKRVSLSSYPCIFQKNIQYCDNLQSGLTSYFENLILTEVKYKKIVPNPKLSSLWTKLYMRENFEPSFEPGHPELTSVPVGCDELLEAVGEENLKAITQDFLELVNSASSIHTSTGQPVIGIFASGWCRLLSRASRDLCGSISQEEAVKSGNWLCHESCWAASKRAIESGLEAEAECHGGIRLYAAPIRAGNDIVGAINFGFGDPPADMNSIRRIARKFKISSKELEQQLSSYPSRPEYIIEMAKKRLSTAAKLLGAIVDWKRREERIQKKHLILDQKLEYQTAELNSARARVKLITEKAPALMDSVNRNGYIMDVTDYWLEVMGYARDEVVGRHITEFMTEESRTKALGEDLPVFLETGSLRNTEYQFRKKNGELLDVIFSAAAERDFRGKIVQSIAVLTDISDLKRTEEALRRKNALLEAIHDAQMQFISDAKPKVLFGNLLEKLLALTGSEFGSIGEILPEPEEGSILRVHAMSDISWNKKTRELYQKHISEQTVEFRTVSNLFGKVIETEAPVLSNDPASDPRRGGIPKGHPEIKCFLGLPFHFEGKLVGAAALANRQDGYQIELVEYLQPFISACANIIQAYRTHREHRKTEESLRKSAERYDQIFTKNKSVKLLMNSDGIIVDANPSAAEFYGYSQEELIGMHIAKINNSPPEKIADAIRKVNAEEKMSFVFQHRLRSGEVRDVEISSTPIEIGDRKLIYSIVTDVTERKKAEAKLKESEQRFQTIFSAATDFIYTKDVYGRFMDVNPAIESFTGLKASQIRGKRTEDIFGEELARSGRESESRVLQGESVEKELTFSVKGFSVTLTCSMMPLKDADGNVKGILGIARDITGRRRSQTLITIPETYVSQAMRLTLNKAEMAAKRDATILLLGESGTGKDYLARYIHNRSGRAGGSYFAVNCAAIAPELAESELFGHEKGAFTGAIVRKRGLLELAEGGTLLLNEIGELSLPLQAKLLAFLDTRKFTRVGGEKEVTVNARLIAATNKDLENEIRERRFRQDLFFRLSVLTIRVPPLRERKDDIPCLVKELLSNLVSELQLPHMPVIEPKVIHALKRYDWPGNVRELRNVLERSLILSHGQELKLRGLGFGEEPEESMRATFTASFPSEQSINEVTQELKRFFVAEALKRSGGNRQGAARMLGISRYSLKHYMKSLGFRDEETD</sequence>
<dbReference type="Pfam" id="PF25601">
    <property type="entry name" value="AAA_lid_14"/>
    <property type="match status" value="1"/>
</dbReference>
<evidence type="ECO:0000313" key="9">
    <source>
        <dbReference type="EMBL" id="AFM22957.1"/>
    </source>
</evidence>
<dbReference type="InterPro" id="IPR025944">
    <property type="entry name" value="Sigma_54_int_dom_CS"/>
</dbReference>
<dbReference type="SUPFAM" id="SSF55785">
    <property type="entry name" value="PYP-like sensor domain (PAS domain)"/>
    <property type="match status" value="3"/>
</dbReference>
<evidence type="ECO:0000256" key="2">
    <source>
        <dbReference type="ARBA" id="ARBA00022840"/>
    </source>
</evidence>
<dbReference type="PANTHER" id="PTHR32071">
    <property type="entry name" value="TRANSCRIPTIONAL REGULATORY PROTEIN"/>
    <property type="match status" value="1"/>
</dbReference>
<dbReference type="InterPro" id="IPR035965">
    <property type="entry name" value="PAS-like_dom_sf"/>
</dbReference>
<dbReference type="InterPro" id="IPR002197">
    <property type="entry name" value="HTH_Fis"/>
</dbReference>
<dbReference type="SMART" id="SM00091">
    <property type="entry name" value="PAS"/>
    <property type="match status" value="3"/>
</dbReference>
<dbReference type="CDD" id="cd00009">
    <property type="entry name" value="AAA"/>
    <property type="match status" value="1"/>
</dbReference>
<dbReference type="Gene3D" id="3.30.450.40">
    <property type="match status" value="1"/>
</dbReference>
<feature type="domain" description="PAC" evidence="8">
    <location>
        <begin position="824"/>
        <end position="876"/>
    </location>
</feature>
<dbReference type="SUPFAM" id="SSF52540">
    <property type="entry name" value="P-loop containing nucleoside triphosphate hydrolases"/>
    <property type="match status" value="1"/>
</dbReference>
<keyword evidence="10" id="KW-1185">Reference proteome</keyword>
<evidence type="ECO:0000256" key="5">
    <source>
        <dbReference type="ARBA" id="ARBA00023163"/>
    </source>
</evidence>
<dbReference type="PROSITE" id="PS50113">
    <property type="entry name" value="PAC"/>
    <property type="match status" value="3"/>
</dbReference>
<evidence type="ECO:0000256" key="3">
    <source>
        <dbReference type="ARBA" id="ARBA00023015"/>
    </source>
</evidence>
<keyword evidence="4" id="KW-0238">DNA-binding</keyword>
<dbReference type="InterPro" id="IPR058031">
    <property type="entry name" value="AAA_lid_NorR"/>
</dbReference>
<accession>I4C066</accession>
<keyword evidence="2" id="KW-0067">ATP-binding</keyword>
<dbReference type="GO" id="GO:0005524">
    <property type="term" value="F:ATP binding"/>
    <property type="evidence" value="ECO:0007669"/>
    <property type="project" value="UniProtKB-KW"/>
</dbReference>
<dbReference type="SUPFAM" id="SSF46689">
    <property type="entry name" value="Homeodomain-like"/>
    <property type="match status" value="1"/>
</dbReference>
<dbReference type="PROSITE" id="PS50045">
    <property type="entry name" value="SIGMA54_INTERACT_4"/>
    <property type="match status" value="1"/>
</dbReference>
<evidence type="ECO:0000259" key="6">
    <source>
        <dbReference type="PROSITE" id="PS50045"/>
    </source>
</evidence>
<gene>
    <name evidence="9" type="ordered locus">Desti_0211</name>
</gene>
<keyword evidence="1" id="KW-0547">Nucleotide-binding</keyword>
<dbReference type="eggNOG" id="COG2203">
    <property type="taxonomic scope" value="Bacteria"/>
</dbReference>